<evidence type="ECO:0000256" key="1">
    <source>
        <dbReference type="SAM" id="SignalP"/>
    </source>
</evidence>
<comment type="caution">
    <text evidence="2">The sequence shown here is derived from an EMBL/GenBank/DDBJ whole genome shotgun (WGS) entry which is preliminary data.</text>
</comment>
<organism evidence="2 3">
    <name type="scientific">Lactarius akahatsu</name>
    <dbReference type="NCBI Taxonomy" id="416441"/>
    <lineage>
        <taxon>Eukaryota</taxon>
        <taxon>Fungi</taxon>
        <taxon>Dikarya</taxon>
        <taxon>Basidiomycota</taxon>
        <taxon>Agaricomycotina</taxon>
        <taxon>Agaricomycetes</taxon>
        <taxon>Russulales</taxon>
        <taxon>Russulaceae</taxon>
        <taxon>Lactarius</taxon>
    </lineage>
</organism>
<gene>
    <name evidence="2" type="ORF">EDB92DRAFT_1871903</name>
</gene>
<dbReference type="AlphaFoldDB" id="A0AAD4LH22"/>
<keyword evidence="1" id="KW-0732">Signal</keyword>
<protein>
    <recommendedName>
        <fullName evidence="4">Secreted protein</fullName>
    </recommendedName>
</protein>
<dbReference type="EMBL" id="JAKELL010000042">
    <property type="protein sequence ID" value="KAH8988331.1"/>
    <property type="molecule type" value="Genomic_DNA"/>
</dbReference>
<feature type="signal peptide" evidence="1">
    <location>
        <begin position="1"/>
        <end position="21"/>
    </location>
</feature>
<name>A0AAD4LH22_9AGAM</name>
<evidence type="ECO:0008006" key="4">
    <source>
        <dbReference type="Google" id="ProtNLM"/>
    </source>
</evidence>
<reference evidence="2" key="1">
    <citation type="submission" date="2022-01" db="EMBL/GenBank/DDBJ databases">
        <title>Comparative genomics reveals a dynamic genome evolution in the ectomycorrhizal milk-cap (Lactarius) mushrooms.</title>
        <authorList>
            <consortium name="DOE Joint Genome Institute"/>
            <person name="Lebreton A."/>
            <person name="Tang N."/>
            <person name="Kuo A."/>
            <person name="LaButti K."/>
            <person name="Drula E."/>
            <person name="Barry K."/>
            <person name="Clum A."/>
            <person name="Lipzen A."/>
            <person name="Mousain D."/>
            <person name="Ng V."/>
            <person name="Wang R."/>
            <person name="Wang X."/>
            <person name="Dai Y."/>
            <person name="Henrissat B."/>
            <person name="Grigoriev I.V."/>
            <person name="Guerin-Laguette A."/>
            <person name="Yu F."/>
            <person name="Martin F.M."/>
        </authorList>
    </citation>
    <scope>NUCLEOTIDE SEQUENCE</scope>
    <source>
        <strain evidence="2">QP</strain>
    </source>
</reference>
<proteinExistence type="predicted"/>
<keyword evidence="3" id="KW-1185">Reference proteome</keyword>
<evidence type="ECO:0000313" key="2">
    <source>
        <dbReference type="EMBL" id="KAH8988331.1"/>
    </source>
</evidence>
<feature type="chain" id="PRO_5042135036" description="Secreted protein" evidence="1">
    <location>
        <begin position="22"/>
        <end position="73"/>
    </location>
</feature>
<evidence type="ECO:0000313" key="3">
    <source>
        <dbReference type="Proteomes" id="UP001201163"/>
    </source>
</evidence>
<dbReference type="Proteomes" id="UP001201163">
    <property type="component" value="Unassembled WGS sequence"/>
</dbReference>
<accession>A0AAD4LH22</accession>
<sequence>MRPRSRSIILVSLSSLRFTVGIAINTTATQTRPVMTRSPTKVVQAVPAVLQVENAIGFHVTEPHPVRASHQPM</sequence>